<dbReference type="InterPro" id="IPR050745">
    <property type="entry name" value="Multifunctional_regulatory"/>
</dbReference>
<accession>A0AAN7H7Q1</accession>
<feature type="repeat" description="ANK" evidence="3">
    <location>
        <begin position="430"/>
        <end position="463"/>
    </location>
</feature>
<feature type="region of interest" description="Disordered" evidence="4">
    <location>
        <begin position="974"/>
        <end position="996"/>
    </location>
</feature>
<dbReference type="Proteomes" id="UP001303760">
    <property type="component" value="Unassembled WGS sequence"/>
</dbReference>
<dbReference type="PRINTS" id="PR01415">
    <property type="entry name" value="ANKYRIN"/>
</dbReference>
<feature type="repeat" description="ANK" evidence="3">
    <location>
        <begin position="551"/>
        <end position="573"/>
    </location>
</feature>
<dbReference type="EMBL" id="MU860369">
    <property type="protein sequence ID" value="KAK4234437.1"/>
    <property type="molecule type" value="Genomic_DNA"/>
</dbReference>
<dbReference type="Pfam" id="PF00023">
    <property type="entry name" value="Ank"/>
    <property type="match status" value="2"/>
</dbReference>
<keyword evidence="1" id="KW-0677">Repeat</keyword>
<evidence type="ECO:0000313" key="5">
    <source>
        <dbReference type="EMBL" id="KAK4234437.1"/>
    </source>
</evidence>
<dbReference type="InterPro" id="IPR002110">
    <property type="entry name" value="Ankyrin_rpt"/>
</dbReference>
<feature type="repeat" description="ANK" evidence="3">
    <location>
        <begin position="590"/>
        <end position="622"/>
    </location>
</feature>
<dbReference type="SMART" id="SM00248">
    <property type="entry name" value="ANK"/>
    <property type="match status" value="13"/>
</dbReference>
<gene>
    <name evidence="5" type="ORF">C8A03DRAFT_37785</name>
</gene>
<feature type="repeat" description="ANK" evidence="3">
    <location>
        <begin position="303"/>
        <end position="334"/>
    </location>
</feature>
<dbReference type="PROSITE" id="PS50297">
    <property type="entry name" value="ANK_REP_REGION"/>
    <property type="match status" value="4"/>
</dbReference>
<dbReference type="AlphaFoldDB" id="A0AAN7H7Q1"/>
<evidence type="ECO:0000313" key="6">
    <source>
        <dbReference type="Proteomes" id="UP001303760"/>
    </source>
</evidence>
<keyword evidence="2 3" id="KW-0040">ANK repeat</keyword>
<feature type="repeat" description="ANK" evidence="3">
    <location>
        <begin position="857"/>
        <end position="892"/>
    </location>
</feature>
<evidence type="ECO:0000256" key="1">
    <source>
        <dbReference type="ARBA" id="ARBA00022737"/>
    </source>
</evidence>
<dbReference type="Gene3D" id="1.25.40.20">
    <property type="entry name" value="Ankyrin repeat-containing domain"/>
    <property type="match status" value="7"/>
</dbReference>
<dbReference type="InterPro" id="IPR036770">
    <property type="entry name" value="Ankyrin_rpt-contain_sf"/>
</dbReference>
<keyword evidence="6" id="KW-1185">Reference proteome</keyword>
<feature type="compositionally biased region" description="Basic and acidic residues" evidence="4">
    <location>
        <begin position="983"/>
        <end position="994"/>
    </location>
</feature>
<dbReference type="SUPFAM" id="SSF48403">
    <property type="entry name" value="Ankyrin repeat"/>
    <property type="match status" value="3"/>
</dbReference>
<proteinExistence type="predicted"/>
<feature type="repeat" description="ANK" evidence="3">
    <location>
        <begin position="152"/>
        <end position="184"/>
    </location>
</feature>
<reference evidence="5" key="2">
    <citation type="submission" date="2023-05" db="EMBL/GenBank/DDBJ databases">
        <authorList>
            <consortium name="Lawrence Berkeley National Laboratory"/>
            <person name="Steindorff A."/>
            <person name="Hensen N."/>
            <person name="Bonometti L."/>
            <person name="Westerberg I."/>
            <person name="Brannstrom I.O."/>
            <person name="Guillou S."/>
            <person name="Cros-Aarteil S."/>
            <person name="Calhoun S."/>
            <person name="Haridas S."/>
            <person name="Kuo A."/>
            <person name="Mondo S."/>
            <person name="Pangilinan J."/>
            <person name="Riley R."/>
            <person name="Labutti K."/>
            <person name="Andreopoulos B."/>
            <person name="Lipzen A."/>
            <person name="Chen C."/>
            <person name="Yanf M."/>
            <person name="Daum C."/>
            <person name="Ng V."/>
            <person name="Clum A."/>
            <person name="Ohm R."/>
            <person name="Martin F."/>
            <person name="Silar P."/>
            <person name="Natvig D."/>
            <person name="Lalanne C."/>
            <person name="Gautier V."/>
            <person name="Ament-Velasquez S.L."/>
            <person name="Kruys A."/>
            <person name="Hutchinson M.I."/>
            <person name="Powell A.J."/>
            <person name="Barry K."/>
            <person name="Miller A.N."/>
            <person name="Grigoriev I.V."/>
            <person name="Debuchy R."/>
            <person name="Gladieux P."/>
            <person name="Thoren M.H."/>
            <person name="Johannesson H."/>
        </authorList>
    </citation>
    <scope>NUCLEOTIDE SEQUENCE</scope>
    <source>
        <strain evidence="5">CBS 532.94</strain>
    </source>
</reference>
<dbReference type="PANTHER" id="PTHR24189">
    <property type="entry name" value="MYOTROPHIN"/>
    <property type="match status" value="1"/>
</dbReference>
<dbReference type="PROSITE" id="PS50088">
    <property type="entry name" value="ANK_REPEAT"/>
    <property type="match status" value="6"/>
</dbReference>
<evidence type="ECO:0000256" key="3">
    <source>
        <dbReference type="PROSITE-ProRule" id="PRU00023"/>
    </source>
</evidence>
<dbReference type="PANTHER" id="PTHR24189:SF50">
    <property type="entry name" value="ANKYRIN REPEAT AND SOCS BOX PROTEIN 2"/>
    <property type="match status" value="1"/>
</dbReference>
<comment type="caution">
    <text evidence="5">The sequence shown here is derived from an EMBL/GenBank/DDBJ whole genome shotgun (WGS) entry which is preliminary data.</text>
</comment>
<organism evidence="5 6">
    <name type="scientific">Achaetomium macrosporum</name>
    <dbReference type="NCBI Taxonomy" id="79813"/>
    <lineage>
        <taxon>Eukaryota</taxon>
        <taxon>Fungi</taxon>
        <taxon>Dikarya</taxon>
        <taxon>Ascomycota</taxon>
        <taxon>Pezizomycotina</taxon>
        <taxon>Sordariomycetes</taxon>
        <taxon>Sordariomycetidae</taxon>
        <taxon>Sordariales</taxon>
        <taxon>Chaetomiaceae</taxon>
        <taxon>Achaetomium</taxon>
    </lineage>
</organism>
<evidence type="ECO:0000256" key="2">
    <source>
        <dbReference type="ARBA" id="ARBA00023043"/>
    </source>
</evidence>
<reference evidence="5" key="1">
    <citation type="journal article" date="2023" name="Mol. Phylogenet. Evol.">
        <title>Genome-scale phylogeny and comparative genomics of the fungal order Sordariales.</title>
        <authorList>
            <person name="Hensen N."/>
            <person name="Bonometti L."/>
            <person name="Westerberg I."/>
            <person name="Brannstrom I.O."/>
            <person name="Guillou S."/>
            <person name="Cros-Aarteil S."/>
            <person name="Calhoun S."/>
            <person name="Haridas S."/>
            <person name="Kuo A."/>
            <person name="Mondo S."/>
            <person name="Pangilinan J."/>
            <person name="Riley R."/>
            <person name="LaButti K."/>
            <person name="Andreopoulos B."/>
            <person name="Lipzen A."/>
            <person name="Chen C."/>
            <person name="Yan M."/>
            <person name="Daum C."/>
            <person name="Ng V."/>
            <person name="Clum A."/>
            <person name="Steindorff A."/>
            <person name="Ohm R.A."/>
            <person name="Martin F."/>
            <person name="Silar P."/>
            <person name="Natvig D.O."/>
            <person name="Lalanne C."/>
            <person name="Gautier V."/>
            <person name="Ament-Velasquez S.L."/>
            <person name="Kruys A."/>
            <person name="Hutchinson M.I."/>
            <person name="Powell A.J."/>
            <person name="Barry K."/>
            <person name="Miller A.N."/>
            <person name="Grigoriev I.V."/>
            <person name="Debuchy R."/>
            <person name="Gladieux P."/>
            <person name="Hiltunen Thoren M."/>
            <person name="Johannesson H."/>
        </authorList>
    </citation>
    <scope>NUCLEOTIDE SEQUENCE</scope>
    <source>
        <strain evidence="5">CBS 532.94</strain>
    </source>
</reference>
<evidence type="ECO:0000256" key="4">
    <source>
        <dbReference type="SAM" id="MobiDB-lite"/>
    </source>
</evidence>
<name>A0AAN7H7Q1_9PEZI</name>
<sequence>MTDQKNQGKQFSDVLLNLKGIHGSGTASRPSFMSLYVQLSTTSLIHSRLSLTVDTRAASRLWPTPPKTATPIMEAYNKFEDWMEEFSEDEAEERRETALACAFRSDDKEVVKTFMLFVLPDEINRCLHMVRAVENVKIILETGRADVDCFLSGKTKLYHAARSRDPDVVRLLLEHGADPNRRCNVDFMRSNELMKAIKPHDCERGPTPLHGFTGHGNSERVVIFKEDNDSAAECLRLLIAAGADVNATIDERCYGQSMTLLHYVVQKTDSVVGFNWGSMDKSEEILAKLLLSVGADPNAKSKDGNTPLHLANPEKPRLLEILVAHGADIDAVNARGRSLLLEMINQLAYNAALDKPKLNHYNQCSRGRSDNRDDDEGVLGILVDAGMDPNVRDKAGHTFLWMLMTRYGIGIKAIEKFVRLGAGVTALVDDGRTLLHAAVAQAKPAEWFSFLISVGAKADVLEKDGSMLIYVLLCGSHSTSNSIREVLQVLIDAGALPLARNAKGQSALHGLDINEPDTDGLTPLHHAVGLGEESVWTLVRAGADPTSITVPGLSPLHVAARSGKANVVGMLLEIYRERGILQKQVNRLGDGGTPLHYACRSGVPEAVWTLLYNGAGARVTDEKGLTPLHVLAEFELLETVGGAKTWSRAGIIVGMLKDGGADVNAESLAVTEDGTTSRVLIPLDVAVEKGRWEMTKRERPRKLAELKPAYQRSRSPRPPVVVETGDGEVVGRLAQAPSCHLKRVRASSLVDRISSIEIKAKSDHGKTNNNGDEKVNGAVILEFEEGHADLLEYFRDKVAELEAQEWVQKDKDSDGTLLGSACERQKPSLHIVQLLVDRLGVDVNAVYNRSGYCHKLRGTTALHILASGAHFWQVEALGYLLSKGADIEARNKDGMTPLLAAIDRQADASVTVKAPGTESDGRSALELSDQAGVTKSLLEHGASVESCPGILRRAIKEWMEPGIVELLLDAELDPNQLPPSQEKPNDGIRRDRSGQTEPHYTLHDAACALPRHFSAFDFKGRQQAVIELLVSKGADVCAPYPDGSFVLQAIVEDRGQVQTFLPGLSLRNCNRKGRHRRTLLASACLPVTPTNPDTPT</sequence>
<dbReference type="Pfam" id="PF12796">
    <property type="entry name" value="Ank_2"/>
    <property type="match status" value="3"/>
</dbReference>
<protein>
    <submittedName>
        <fullName evidence="5">Ankyrin repeat-containing domain protein</fullName>
    </submittedName>
</protein>